<evidence type="ECO:0000313" key="1">
    <source>
        <dbReference type="WBParaSite" id="ASIM_0000900601-mRNA-1"/>
    </source>
</evidence>
<accession>A0A0M3JMW7</accession>
<dbReference type="AlphaFoldDB" id="A0A0M3JMW7"/>
<name>A0A0M3JMW7_ANISI</name>
<organism evidence="1">
    <name type="scientific">Anisakis simplex</name>
    <name type="common">Herring worm</name>
    <dbReference type="NCBI Taxonomy" id="6269"/>
    <lineage>
        <taxon>Eukaryota</taxon>
        <taxon>Metazoa</taxon>
        <taxon>Ecdysozoa</taxon>
        <taxon>Nematoda</taxon>
        <taxon>Chromadorea</taxon>
        <taxon>Rhabditida</taxon>
        <taxon>Spirurina</taxon>
        <taxon>Ascaridomorpha</taxon>
        <taxon>Ascaridoidea</taxon>
        <taxon>Anisakidae</taxon>
        <taxon>Anisakis</taxon>
        <taxon>Anisakis simplex complex</taxon>
    </lineage>
</organism>
<sequence length="45" mass="5120">LDDLAPKPSTLGGARLDYTHQYNPPAQQRYSVFKFSYAIFVCNLL</sequence>
<proteinExistence type="predicted"/>
<reference evidence="1" key="1">
    <citation type="submission" date="2017-02" db="UniProtKB">
        <authorList>
            <consortium name="WormBaseParasite"/>
        </authorList>
    </citation>
    <scope>IDENTIFICATION</scope>
</reference>
<protein>
    <submittedName>
        <fullName evidence="1">RNA polymerase II second largest subunit</fullName>
    </submittedName>
</protein>
<dbReference type="WBParaSite" id="ASIM_0000900601-mRNA-1">
    <property type="protein sequence ID" value="ASIM_0000900601-mRNA-1"/>
    <property type="gene ID" value="ASIM_0000900601"/>
</dbReference>